<proteinExistence type="predicted"/>
<dbReference type="InterPro" id="IPR005474">
    <property type="entry name" value="Transketolase_N"/>
</dbReference>
<dbReference type="Pfam" id="PF00456">
    <property type="entry name" value="Transketolase_N"/>
    <property type="match status" value="1"/>
</dbReference>
<organism evidence="2 3">
    <name type="scientific">Populus tomentosa</name>
    <name type="common">Chinese white poplar</name>
    <dbReference type="NCBI Taxonomy" id="118781"/>
    <lineage>
        <taxon>Eukaryota</taxon>
        <taxon>Viridiplantae</taxon>
        <taxon>Streptophyta</taxon>
        <taxon>Embryophyta</taxon>
        <taxon>Tracheophyta</taxon>
        <taxon>Spermatophyta</taxon>
        <taxon>Magnoliopsida</taxon>
        <taxon>eudicotyledons</taxon>
        <taxon>Gunneridae</taxon>
        <taxon>Pentapetalae</taxon>
        <taxon>rosids</taxon>
        <taxon>fabids</taxon>
        <taxon>Malpighiales</taxon>
        <taxon>Salicaceae</taxon>
        <taxon>Saliceae</taxon>
        <taxon>Populus</taxon>
    </lineage>
</organism>
<gene>
    <name evidence="2" type="ORF">POTOM_029232</name>
</gene>
<reference evidence="2" key="1">
    <citation type="journal article" date="2020" name="bioRxiv">
        <title>Hybrid origin of Populus tomentosa Carr. identified through genome sequencing and phylogenomic analysis.</title>
        <authorList>
            <person name="An X."/>
            <person name="Gao K."/>
            <person name="Chen Z."/>
            <person name="Li J."/>
            <person name="Yang X."/>
            <person name="Yang X."/>
            <person name="Zhou J."/>
            <person name="Guo T."/>
            <person name="Zhao T."/>
            <person name="Huang S."/>
            <person name="Miao D."/>
            <person name="Khan W.U."/>
            <person name="Rao P."/>
            <person name="Ye M."/>
            <person name="Lei B."/>
            <person name="Liao W."/>
            <person name="Wang J."/>
            <person name="Ji L."/>
            <person name="Li Y."/>
            <person name="Guo B."/>
            <person name="Mustafa N.S."/>
            <person name="Li S."/>
            <person name="Yun Q."/>
            <person name="Keller S.R."/>
            <person name="Mao J."/>
            <person name="Zhang R."/>
            <person name="Strauss S.H."/>
        </authorList>
    </citation>
    <scope>NUCLEOTIDE SEQUENCE</scope>
    <source>
        <strain evidence="2">GM15</strain>
        <tissue evidence="2">Leaf</tissue>
    </source>
</reference>
<dbReference type="Proteomes" id="UP000886885">
    <property type="component" value="Chromosome 8A"/>
</dbReference>
<comment type="caution">
    <text evidence="2">The sequence shown here is derived from an EMBL/GenBank/DDBJ whole genome shotgun (WGS) entry which is preliminary data.</text>
</comment>
<protein>
    <recommendedName>
        <fullName evidence="1">Transketolase N-terminal domain-containing protein</fullName>
    </recommendedName>
</protein>
<feature type="domain" description="Transketolase N-terminal" evidence="1">
    <location>
        <begin position="110"/>
        <end position="142"/>
    </location>
</feature>
<evidence type="ECO:0000259" key="1">
    <source>
        <dbReference type="Pfam" id="PF00456"/>
    </source>
</evidence>
<keyword evidence="3" id="KW-1185">Reference proteome</keyword>
<evidence type="ECO:0000313" key="2">
    <source>
        <dbReference type="EMBL" id="KAG6765208.1"/>
    </source>
</evidence>
<dbReference type="AlphaFoldDB" id="A0A8X7Z6J5"/>
<evidence type="ECO:0000313" key="3">
    <source>
        <dbReference type="Proteomes" id="UP000886885"/>
    </source>
</evidence>
<name>A0A8X7Z6J5_POPTO</name>
<accession>A0A8X7Z6J5</accession>
<sequence>MRVNAVQYAFEHALIAWNANLHLHRLLNDLLEHLLVLCSSRPQAKETGFPNLENGLGYKGNEKQTLQNSLSNGVQVPVKYLVLVVLDLLQDLANLQGSINELALSLCKGDKLLEDLKRLCKLGSRTPGHPENYSADSIEVTTDIA</sequence>
<dbReference type="EMBL" id="JAAWWB010000015">
    <property type="protein sequence ID" value="KAG6765208.1"/>
    <property type="molecule type" value="Genomic_DNA"/>
</dbReference>